<name>A0AAV9X0X2_9PEZI</name>
<dbReference type="GO" id="GO:0000287">
    <property type="term" value="F:magnesium ion binding"/>
    <property type="evidence" value="ECO:0007669"/>
    <property type="project" value="TreeGrafter"/>
</dbReference>
<comment type="caution">
    <text evidence="6">The sequence shown here is derived from an EMBL/GenBank/DDBJ whole genome shotgun (WGS) entry which is preliminary data.</text>
</comment>
<dbReference type="PANTHER" id="PTHR46494">
    <property type="entry name" value="CORA FAMILY METAL ION TRANSPORTER (EUROFUNG)"/>
    <property type="match status" value="1"/>
</dbReference>
<dbReference type="SUPFAM" id="SSF144083">
    <property type="entry name" value="Magnesium transport protein CorA, transmembrane region"/>
    <property type="match status" value="1"/>
</dbReference>
<evidence type="ECO:0000256" key="4">
    <source>
        <dbReference type="ARBA" id="ARBA00023136"/>
    </source>
</evidence>
<evidence type="ECO:0000256" key="5">
    <source>
        <dbReference type="SAM" id="Phobius"/>
    </source>
</evidence>
<dbReference type="GO" id="GO:0050897">
    <property type="term" value="F:cobalt ion binding"/>
    <property type="evidence" value="ECO:0007669"/>
    <property type="project" value="TreeGrafter"/>
</dbReference>
<dbReference type="PANTHER" id="PTHR46494:SF3">
    <property type="entry name" value="ZINC TRANSPORT PROTEIN ZNTB"/>
    <property type="match status" value="1"/>
</dbReference>
<dbReference type="AlphaFoldDB" id="A0AAV9X0X2"/>
<organism evidence="6 7">
    <name type="scientific">Orbilia ellipsospora</name>
    <dbReference type="NCBI Taxonomy" id="2528407"/>
    <lineage>
        <taxon>Eukaryota</taxon>
        <taxon>Fungi</taxon>
        <taxon>Dikarya</taxon>
        <taxon>Ascomycota</taxon>
        <taxon>Pezizomycotina</taxon>
        <taxon>Orbiliomycetes</taxon>
        <taxon>Orbiliales</taxon>
        <taxon>Orbiliaceae</taxon>
        <taxon>Orbilia</taxon>
    </lineage>
</organism>
<feature type="transmembrane region" description="Helical" evidence="5">
    <location>
        <begin position="6"/>
        <end position="23"/>
    </location>
</feature>
<evidence type="ECO:0000256" key="1">
    <source>
        <dbReference type="ARBA" id="ARBA00004651"/>
    </source>
</evidence>
<feature type="transmembrane region" description="Helical" evidence="5">
    <location>
        <begin position="545"/>
        <end position="566"/>
    </location>
</feature>
<gene>
    <name evidence="6" type="ORF">TWF694_003208</name>
</gene>
<keyword evidence="2 5" id="KW-0812">Transmembrane</keyword>
<dbReference type="InterPro" id="IPR002523">
    <property type="entry name" value="MgTranspt_CorA/ZnTranspt_ZntB"/>
</dbReference>
<keyword evidence="3 5" id="KW-1133">Transmembrane helix</keyword>
<keyword evidence="7" id="KW-1185">Reference proteome</keyword>
<evidence type="ECO:0000313" key="6">
    <source>
        <dbReference type="EMBL" id="KAK6532045.1"/>
    </source>
</evidence>
<reference evidence="6 7" key="1">
    <citation type="submission" date="2019-10" db="EMBL/GenBank/DDBJ databases">
        <authorList>
            <person name="Palmer J.M."/>
        </authorList>
    </citation>
    <scope>NUCLEOTIDE SEQUENCE [LARGE SCALE GENOMIC DNA]</scope>
    <source>
        <strain evidence="6 7">TWF694</strain>
    </source>
</reference>
<dbReference type="Gene3D" id="1.20.58.340">
    <property type="entry name" value="Magnesium transport protein CorA, transmembrane region"/>
    <property type="match status" value="1"/>
</dbReference>
<evidence type="ECO:0000256" key="3">
    <source>
        <dbReference type="ARBA" id="ARBA00022989"/>
    </source>
</evidence>
<keyword evidence="4 5" id="KW-0472">Membrane</keyword>
<dbReference type="GO" id="GO:0005886">
    <property type="term" value="C:plasma membrane"/>
    <property type="evidence" value="ECO:0007669"/>
    <property type="project" value="UniProtKB-SubCell"/>
</dbReference>
<dbReference type="EMBL" id="JAVHJO010000012">
    <property type="protein sequence ID" value="KAK6532045.1"/>
    <property type="molecule type" value="Genomic_DNA"/>
</dbReference>
<feature type="transmembrane region" description="Helical" evidence="5">
    <location>
        <begin position="515"/>
        <end position="533"/>
    </location>
</feature>
<dbReference type="InterPro" id="IPR045863">
    <property type="entry name" value="CorA_TM1_TM2"/>
</dbReference>
<evidence type="ECO:0000256" key="2">
    <source>
        <dbReference type="ARBA" id="ARBA00022692"/>
    </source>
</evidence>
<proteinExistence type="predicted"/>
<evidence type="ECO:0000313" key="7">
    <source>
        <dbReference type="Proteomes" id="UP001365542"/>
    </source>
</evidence>
<accession>A0AAV9X0X2</accession>
<dbReference type="Proteomes" id="UP001365542">
    <property type="component" value="Unassembled WGS sequence"/>
</dbReference>
<protein>
    <submittedName>
        <fullName evidence="6">Uncharacterized protein</fullName>
    </submittedName>
</protein>
<dbReference type="GO" id="GO:0015095">
    <property type="term" value="F:magnesium ion transmembrane transporter activity"/>
    <property type="evidence" value="ECO:0007669"/>
    <property type="project" value="TreeGrafter"/>
</dbReference>
<sequence length="584" mass="67993">MLDPNVAIGVIFLCLGVVLLIVLNRTCFNRNRRERAKAALRGVPAPQRTPSFTDRIRNVNDPHLISPGQQLPGFRWRWAKKFEEKQDSIKEMLERKLKLLHVMATVKYQDKETNEVVDSWKEIATYMEGNPICTSVVPSEPPLIQRRLFLFDTLRYLHLNKTLIPGKRMQEWFGEFESVFLLGILKVDTWKVYLDNCRRLCLATPWLKVWNYRPREHLDFVFTPLKTPPPGNLGIMSRFIISFADITLVETTTPENDFNWIPWWWPFARPSRTPDWVDLAIDHKKDCKKAPPYVPSEQLLRESSNVSITRALMQKRVIVMDVCKPDDGHDMSFDITSSDLGVHLALLPLLHTPKHAAIPMELVVILFQKSMQSWKQFKEAFLEHVTSLKSHIYDNRAQKAMIETIMSSLKLTHSVGTISEHNIITLQKFLSEDTKTIDGNISAFWNWESQPTTLKEAFPEHAEELEKVMDFYTAMHGEVKEWDKELRSMMQMVFSLVSIDEAYRSREQAQSLKRLSWITFIFLPLMFVASLFGMNIDVLQNDPSWTWSLVVCAPAVAVVWVVWFAYRVKDRRREISEEHPFKSA</sequence>
<comment type="subcellular location">
    <subcellularLocation>
        <location evidence="1">Cell membrane</location>
        <topology evidence="1">Multi-pass membrane protein</topology>
    </subcellularLocation>
</comment>
<dbReference type="Pfam" id="PF01544">
    <property type="entry name" value="CorA"/>
    <property type="match status" value="1"/>
</dbReference>
<dbReference type="GO" id="GO:0015087">
    <property type="term" value="F:cobalt ion transmembrane transporter activity"/>
    <property type="evidence" value="ECO:0007669"/>
    <property type="project" value="TreeGrafter"/>
</dbReference>